<feature type="domain" description="Glycosyl transferase family 1" evidence="2">
    <location>
        <begin position="222"/>
        <end position="371"/>
    </location>
</feature>
<dbReference type="Pfam" id="PF00534">
    <property type="entry name" value="Glycos_transf_1"/>
    <property type="match status" value="1"/>
</dbReference>
<name>A0ABW3KTY1_9FLAO</name>
<dbReference type="EC" id="2.4.-.-" evidence="3"/>
<dbReference type="InterPro" id="IPR001296">
    <property type="entry name" value="Glyco_trans_1"/>
</dbReference>
<dbReference type="Gene3D" id="3.40.50.2000">
    <property type="entry name" value="Glycogen Phosphorylase B"/>
    <property type="match status" value="2"/>
</dbReference>
<dbReference type="EMBL" id="JBHTKM010000063">
    <property type="protein sequence ID" value="MFD1016345.1"/>
    <property type="molecule type" value="Genomic_DNA"/>
</dbReference>
<evidence type="ECO:0000313" key="3">
    <source>
        <dbReference type="EMBL" id="MFD1016345.1"/>
    </source>
</evidence>
<evidence type="ECO:0000259" key="2">
    <source>
        <dbReference type="Pfam" id="PF00534"/>
    </source>
</evidence>
<comment type="caution">
    <text evidence="3">The sequence shown here is derived from an EMBL/GenBank/DDBJ whole genome shotgun (WGS) entry which is preliminary data.</text>
</comment>
<protein>
    <submittedName>
        <fullName evidence="3">Glycosyltransferase family 4 protein</fullName>
        <ecNumber evidence="3">2.4.-.-</ecNumber>
    </submittedName>
</protein>
<dbReference type="PANTHER" id="PTHR46401:SF2">
    <property type="entry name" value="GLYCOSYLTRANSFERASE WBBK-RELATED"/>
    <property type="match status" value="1"/>
</dbReference>
<dbReference type="PANTHER" id="PTHR46401">
    <property type="entry name" value="GLYCOSYLTRANSFERASE WBBK-RELATED"/>
    <property type="match status" value="1"/>
</dbReference>
<evidence type="ECO:0000256" key="1">
    <source>
        <dbReference type="ARBA" id="ARBA00022679"/>
    </source>
</evidence>
<dbReference type="GO" id="GO:0016757">
    <property type="term" value="F:glycosyltransferase activity"/>
    <property type="evidence" value="ECO:0007669"/>
    <property type="project" value="UniProtKB-KW"/>
</dbReference>
<dbReference type="CDD" id="cd03801">
    <property type="entry name" value="GT4_PimA-like"/>
    <property type="match status" value="1"/>
</dbReference>
<dbReference type="SUPFAM" id="SSF53756">
    <property type="entry name" value="UDP-Glycosyltransferase/glycogen phosphorylase"/>
    <property type="match status" value="1"/>
</dbReference>
<keyword evidence="3" id="KW-0328">Glycosyltransferase</keyword>
<proteinExistence type="predicted"/>
<dbReference type="Proteomes" id="UP001597086">
    <property type="component" value="Unassembled WGS sequence"/>
</dbReference>
<sequence>MKINVSQPGRQHTNLLLQILENRNVLGKFYTIFASNKLGMFTNILPKKIKSQLRKRFFSGIPFNKIEHQPAIFLKERLGNINSEKDSINKIYKPFDQWVSETLQISNPDIIIGYENANLTTFEVAKKLNIVTILDLAQIHHDKIVEIHKEYDFLDDSYTPEVIQFINNRKSLALKKTDYIFTLSSFAKDSLVTNGISADKIFLVNLGIKLENFFPKMDYNKNSKFRFLFVGTITRRKGLELIFEAFRSLNLSDAELILIGPMSNGSELLERNKDLCQYFPYMHHEELADQYRQADVFVFPSYLDSWAQTVVEAMACGTPAIVSENTGAKDAVKQGGGFVVSTGDVNALEDKMLYLYEHRDVVEQTGRKAAKIAAQYTVENYHNQIIEALEQIADEKNKG</sequence>
<keyword evidence="1 3" id="KW-0808">Transferase</keyword>
<organism evidence="3 4">
    <name type="scientific">Winogradskyella rapida</name>
    <dbReference type="NCBI Taxonomy" id="549701"/>
    <lineage>
        <taxon>Bacteria</taxon>
        <taxon>Pseudomonadati</taxon>
        <taxon>Bacteroidota</taxon>
        <taxon>Flavobacteriia</taxon>
        <taxon>Flavobacteriales</taxon>
        <taxon>Flavobacteriaceae</taxon>
        <taxon>Winogradskyella</taxon>
    </lineage>
</organism>
<evidence type="ECO:0000313" key="4">
    <source>
        <dbReference type="Proteomes" id="UP001597086"/>
    </source>
</evidence>
<reference evidence="4" key="1">
    <citation type="journal article" date="2019" name="Int. J. Syst. Evol. Microbiol.">
        <title>The Global Catalogue of Microorganisms (GCM) 10K type strain sequencing project: providing services to taxonomists for standard genome sequencing and annotation.</title>
        <authorList>
            <consortium name="The Broad Institute Genomics Platform"/>
            <consortium name="The Broad Institute Genome Sequencing Center for Infectious Disease"/>
            <person name="Wu L."/>
            <person name="Ma J."/>
        </authorList>
    </citation>
    <scope>NUCLEOTIDE SEQUENCE [LARGE SCALE GENOMIC DNA]</scope>
    <source>
        <strain evidence="4">CCUG 56098</strain>
    </source>
</reference>
<gene>
    <name evidence="3" type="ORF">ACFQ13_10470</name>
</gene>
<keyword evidence="4" id="KW-1185">Reference proteome</keyword>
<accession>A0ABW3KTY1</accession>
<dbReference type="RefSeq" id="WP_386117043.1">
    <property type="nucleotide sequence ID" value="NZ_JBHTKM010000063.1"/>
</dbReference>